<gene>
    <name evidence="1" type="ORF">FHR92_002997</name>
</gene>
<dbReference type="EMBL" id="JACJIP010000019">
    <property type="protein sequence ID" value="MBA9086519.1"/>
    <property type="molecule type" value="Genomic_DNA"/>
</dbReference>
<accession>A0A7W3SUT7</accession>
<protein>
    <submittedName>
        <fullName evidence="1">Uncharacterized protein</fullName>
    </submittedName>
</protein>
<proteinExistence type="predicted"/>
<sequence length="101" mass="11379">MKIEEQFKCVVCDAPIKYKGELCDICEAEVQAEDEKTLSNLKKMIQTANNAAERSGYLHGQIELVSIERVMDAQSIVSVPPGVDRVIGAYYERMTGRKAYY</sequence>
<comment type="caution">
    <text evidence="1">The sequence shown here is derived from an EMBL/GenBank/DDBJ whole genome shotgun (WGS) entry which is preliminary data.</text>
</comment>
<evidence type="ECO:0000313" key="2">
    <source>
        <dbReference type="Proteomes" id="UP000567067"/>
    </source>
</evidence>
<name>A0A7W3SUT7_9BACL</name>
<organism evidence="1 2">
    <name type="scientific">Fontibacillus solani</name>
    <dbReference type="NCBI Taxonomy" id="1572857"/>
    <lineage>
        <taxon>Bacteria</taxon>
        <taxon>Bacillati</taxon>
        <taxon>Bacillota</taxon>
        <taxon>Bacilli</taxon>
        <taxon>Bacillales</taxon>
        <taxon>Paenibacillaceae</taxon>
        <taxon>Fontibacillus</taxon>
    </lineage>
</organism>
<dbReference type="RefSeq" id="WP_182536721.1">
    <property type="nucleotide sequence ID" value="NZ_JACJIP010000019.1"/>
</dbReference>
<evidence type="ECO:0000313" key="1">
    <source>
        <dbReference type="EMBL" id="MBA9086519.1"/>
    </source>
</evidence>
<dbReference type="Proteomes" id="UP000567067">
    <property type="component" value="Unassembled WGS sequence"/>
</dbReference>
<dbReference type="AlphaFoldDB" id="A0A7W3SUT7"/>
<keyword evidence="2" id="KW-1185">Reference proteome</keyword>
<reference evidence="1 2" key="1">
    <citation type="submission" date="2020-08" db="EMBL/GenBank/DDBJ databases">
        <title>Genomic Encyclopedia of Type Strains, Phase III (KMG-III): the genomes of soil and plant-associated and newly described type strains.</title>
        <authorList>
            <person name="Whitman W."/>
        </authorList>
    </citation>
    <scope>NUCLEOTIDE SEQUENCE [LARGE SCALE GENOMIC DNA]</scope>
    <source>
        <strain evidence="1 2">CECT 8693</strain>
    </source>
</reference>